<dbReference type="SUPFAM" id="SSF51206">
    <property type="entry name" value="cAMP-binding domain-like"/>
    <property type="match status" value="1"/>
</dbReference>
<dbReference type="SUPFAM" id="SSF46785">
    <property type="entry name" value="Winged helix' DNA-binding domain"/>
    <property type="match status" value="1"/>
</dbReference>
<dbReference type="CDD" id="cd00038">
    <property type="entry name" value="CAP_ED"/>
    <property type="match status" value="1"/>
</dbReference>
<dbReference type="SMART" id="SM00100">
    <property type="entry name" value="cNMP"/>
    <property type="match status" value="1"/>
</dbReference>
<dbReference type="PANTHER" id="PTHR24567:SF74">
    <property type="entry name" value="HTH-TYPE TRANSCRIPTIONAL REGULATOR ARCR"/>
    <property type="match status" value="1"/>
</dbReference>
<comment type="caution">
    <text evidence="6">The sequence shown here is derived from an EMBL/GenBank/DDBJ whole genome shotgun (WGS) entry which is preliminary data.</text>
</comment>
<dbReference type="AlphaFoldDB" id="K9H8U2"/>
<evidence type="ECO:0000313" key="7">
    <source>
        <dbReference type="Proteomes" id="UP000009881"/>
    </source>
</evidence>
<evidence type="ECO:0000256" key="2">
    <source>
        <dbReference type="ARBA" id="ARBA00023125"/>
    </source>
</evidence>
<dbReference type="eggNOG" id="COG0664">
    <property type="taxonomic scope" value="Bacteria"/>
</dbReference>
<dbReference type="RefSeq" id="WP_009542348.1">
    <property type="nucleotide sequence ID" value="NZ_ANHY01000021.1"/>
</dbReference>
<dbReference type="GO" id="GO:0003677">
    <property type="term" value="F:DNA binding"/>
    <property type="evidence" value="ECO:0007669"/>
    <property type="project" value="UniProtKB-KW"/>
</dbReference>
<dbReference type="InterPro" id="IPR050397">
    <property type="entry name" value="Env_Response_Regulators"/>
</dbReference>
<name>K9H8U2_9PROT</name>
<feature type="domain" description="Cyclic nucleotide-binding" evidence="4">
    <location>
        <begin position="6"/>
        <end position="107"/>
    </location>
</feature>
<dbReference type="Proteomes" id="UP000009881">
    <property type="component" value="Unassembled WGS sequence"/>
</dbReference>
<proteinExistence type="predicted"/>
<keyword evidence="1" id="KW-0805">Transcription regulation</keyword>
<dbReference type="Gene3D" id="1.10.10.10">
    <property type="entry name" value="Winged helix-like DNA-binding domain superfamily/Winged helix DNA-binding domain"/>
    <property type="match status" value="1"/>
</dbReference>
<dbReference type="PANTHER" id="PTHR24567">
    <property type="entry name" value="CRP FAMILY TRANSCRIPTIONAL REGULATORY PROTEIN"/>
    <property type="match status" value="1"/>
</dbReference>
<dbReference type="GO" id="GO:0005829">
    <property type="term" value="C:cytosol"/>
    <property type="evidence" value="ECO:0007669"/>
    <property type="project" value="TreeGrafter"/>
</dbReference>
<keyword evidence="7" id="KW-1185">Reference proteome</keyword>
<dbReference type="InterPro" id="IPR018490">
    <property type="entry name" value="cNMP-bd_dom_sf"/>
</dbReference>
<gene>
    <name evidence="6" type="ORF">C882_1952</name>
</gene>
<dbReference type="InterPro" id="IPR036390">
    <property type="entry name" value="WH_DNA-bd_sf"/>
</dbReference>
<dbReference type="InterPro" id="IPR036388">
    <property type="entry name" value="WH-like_DNA-bd_sf"/>
</dbReference>
<dbReference type="GO" id="GO:0003700">
    <property type="term" value="F:DNA-binding transcription factor activity"/>
    <property type="evidence" value="ECO:0007669"/>
    <property type="project" value="TreeGrafter"/>
</dbReference>
<feature type="domain" description="HTH crp-type" evidence="5">
    <location>
        <begin position="145"/>
        <end position="219"/>
    </location>
</feature>
<accession>K9H8U2</accession>
<evidence type="ECO:0000259" key="4">
    <source>
        <dbReference type="PROSITE" id="PS50042"/>
    </source>
</evidence>
<evidence type="ECO:0000313" key="6">
    <source>
        <dbReference type="EMBL" id="EKV27023.1"/>
    </source>
</evidence>
<dbReference type="InterPro" id="IPR000595">
    <property type="entry name" value="cNMP-bd_dom"/>
</dbReference>
<evidence type="ECO:0000256" key="3">
    <source>
        <dbReference type="ARBA" id="ARBA00023163"/>
    </source>
</evidence>
<organism evidence="6 7">
    <name type="scientific">Caenispirillum salinarum AK4</name>
    <dbReference type="NCBI Taxonomy" id="1238182"/>
    <lineage>
        <taxon>Bacteria</taxon>
        <taxon>Pseudomonadati</taxon>
        <taxon>Pseudomonadota</taxon>
        <taxon>Alphaproteobacteria</taxon>
        <taxon>Rhodospirillales</taxon>
        <taxon>Novispirillaceae</taxon>
        <taxon>Caenispirillum</taxon>
    </lineage>
</organism>
<dbReference type="Gene3D" id="2.60.120.10">
    <property type="entry name" value="Jelly Rolls"/>
    <property type="match status" value="1"/>
</dbReference>
<dbReference type="Pfam" id="PF00027">
    <property type="entry name" value="cNMP_binding"/>
    <property type="match status" value="1"/>
</dbReference>
<dbReference type="InterPro" id="IPR012318">
    <property type="entry name" value="HTH_CRP"/>
</dbReference>
<dbReference type="STRING" id="1238182.C882_1952"/>
<evidence type="ECO:0000259" key="5">
    <source>
        <dbReference type="PROSITE" id="PS51063"/>
    </source>
</evidence>
<dbReference type="EMBL" id="ANHY01000021">
    <property type="protein sequence ID" value="EKV27023.1"/>
    <property type="molecule type" value="Genomic_DNA"/>
</dbReference>
<protein>
    <submittedName>
        <fullName evidence="6">FixK-like regulatory protein</fullName>
    </submittedName>
</protein>
<evidence type="ECO:0000256" key="1">
    <source>
        <dbReference type="ARBA" id="ARBA00023015"/>
    </source>
</evidence>
<keyword evidence="3" id="KW-0804">Transcription</keyword>
<reference evidence="6 7" key="1">
    <citation type="journal article" date="2013" name="Genome Announc.">
        <title>Draft Genome Sequence of an Alphaproteobacterium, Caenispirillum salinarum AK4(T), Isolated from a Solar Saltern.</title>
        <authorList>
            <person name="Khatri I."/>
            <person name="Singh A."/>
            <person name="Korpole S."/>
            <person name="Pinnaka A.K."/>
            <person name="Subramanian S."/>
        </authorList>
    </citation>
    <scope>NUCLEOTIDE SEQUENCE [LARGE SCALE GENOMIC DNA]</scope>
    <source>
        <strain evidence="6 7">AK4</strain>
    </source>
</reference>
<dbReference type="SMART" id="SM00419">
    <property type="entry name" value="HTH_CRP"/>
    <property type="match status" value="1"/>
</dbReference>
<dbReference type="InterPro" id="IPR014710">
    <property type="entry name" value="RmlC-like_jellyroll"/>
</dbReference>
<sequence length="242" mass="26012">MTPPLPLNGPDTSAVDDLVARLMAEAPDMTVPAGTLLFGQGDEADRVFLLREGRVRLFVGDDAGGAETVLHVFKGGDLFGLPAVVGLQRYPVNAEALTPCRLAVAHRGALLARLAARPEEVTDLLAALGRRWRDMTERLAEQKALQPPRRVKVFLWRQALAAGYAPGTAGPAVFRLPMSHVVAAGMLGLAPETLSRIFTRLTADGIRVRRRRVEIDDMARLRAAVEGDVTDRAEGAPPATAE</sequence>
<dbReference type="PROSITE" id="PS51063">
    <property type="entry name" value="HTH_CRP_2"/>
    <property type="match status" value="1"/>
</dbReference>
<keyword evidence="2" id="KW-0238">DNA-binding</keyword>
<dbReference type="PROSITE" id="PS50042">
    <property type="entry name" value="CNMP_BINDING_3"/>
    <property type="match status" value="1"/>
</dbReference>
<dbReference type="OrthoDB" id="190787at2"/>
<dbReference type="Pfam" id="PF13545">
    <property type="entry name" value="HTH_Crp_2"/>
    <property type="match status" value="1"/>
</dbReference>